<proteinExistence type="predicted"/>
<evidence type="ECO:0000313" key="2">
    <source>
        <dbReference type="Proteomes" id="UP000516412"/>
    </source>
</evidence>
<evidence type="ECO:0000313" key="1">
    <source>
        <dbReference type="EMBL" id="QNT58825.1"/>
    </source>
</evidence>
<dbReference type="KEGG" id="nmus:H7A79_0672"/>
<dbReference type="Proteomes" id="UP000516412">
    <property type="component" value="Chromosome"/>
</dbReference>
<accession>A0A7H1MB10</accession>
<keyword evidence="2" id="KW-1185">Reference proteome</keyword>
<gene>
    <name evidence="1" type="ORF">H7A79_0672</name>
</gene>
<name>A0A7H1MB10_9NEIS</name>
<dbReference type="AlphaFoldDB" id="A0A7H1MB10"/>
<protein>
    <submittedName>
        <fullName evidence="1">Uncharacterized protein</fullName>
    </submittedName>
</protein>
<organism evidence="1 2">
    <name type="scientific">Neisseria musculi</name>
    <dbReference type="NCBI Taxonomy" id="1815583"/>
    <lineage>
        <taxon>Bacteria</taxon>
        <taxon>Pseudomonadati</taxon>
        <taxon>Pseudomonadota</taxon>
        <taxon>Betaproteobacteria</taxon>
        <taxon>Neisseriales</taxon>
        <taxon>Neisseriaceae</taxon>
        <taxon>Neisseria</taxon>
    </lineage>
</organism>
<dbReference type="EMBL" id="CP060414">
    <property type="protein sequence ID" value="QNT58825.1"/>
    <property type="molecule type" value="Genomic_DNA"/>
</dbReference>
<sequence length="59" mass="6749">MNKKRLADIPPNSRSYQNEQAKVVPMQLQNNEATKRLVLHSAKRVIAAHQAELRKLADK</sequence>
<reference evidence="1" key="1">
    <citation type="submission" date="2024-06" db="EMBL/GenBank/DDBJ databases">
        <title>Complete Genome Sequence of mouse commensal type strain Neisseria musculi.</title>
        <authorList>
            <person name="Thapa E."/>
            <person name="Aluvathingal J."/>
            <person name="Nadendla S."/>
            <person name="Mehta A."/>
            <person name="Tettelin H."/>
            <person name="Weyand N.J."/>
        </authorList>
    </citation>
    <scope>NUCLEOTIDE SEQUENCE</scope>
    <source>
        <strain evidence="1">NW831</strain>
    </source>
</reference>
<dbReference type="RefSeq" id="WP_135033861.1">
    <property type="nucleotide sequence ID" value="NZ_CP060414.2"/>
</dbReference>